<dbReference type="Pfam" id="PF01796">
    <property type="entry name" value="OB_ChsH2_C"/>
    <property type="match status" value="1"/>
</dbReference>
<dbReference type="Pfam" id="PF12172">
    <property type="entry name" value="zf-ChsH2"/>
    <property type="match status" value="1"/>
</dbReference>
<accession>A0ABX2ETZ4</accession>
<dbReference type="InterPro" id="IPR012340">
    <property type="entry name" value="NA-bd_OB-fold"/>
</dbReference>
<keyword evidence="4" id="KW-1185">Reference proteome</keyword>
<dbReference type="InterPro" id="IPR052513">
    <property type="entry name" value="Thioester_dehydratase-like"/>
</dbReference>
<proteinExistence type="predicted"/>
<gene>
    <name evidence="3" type="ORF">HLB44_34020</name>
</gene>
<dbReference type="PANTHER" id="PTHR34075:SF5">
    <property type="entry name" value="BLR3430 PROTEIN"/>
    <property type="match status" value="1"/>
</dbReference>
<dbReference type="RefSeq" id="WP_173134429.1">
    <property type="nucleotide sequence ID" value="NZ_JABRWJ010000016.1"/>
</dbReference>
<dbReference type="Gene3D" id="6.10.30.10">
    <property type="match status" value="1"/>
</dbReference>
<dbReference type="EMBL" id="JABRWJ010000016">
    <property type="protein sequence ID" value="NRF72014.1"/>
    <property type="molecule type" value="Genomic_DNA"/>
</dbReference>
<evidence type="ECO:0000259" key="2">
    <source>
        <dbReference type="Pfam" id="PF12172"/>
    </source>
</evidence>
<dbReference type="SUPFAM" id="SSF50249">
    <property type="entry name" value="Nucleic acid-binding proteins"/>
    <property type="match status" value="1"/>
</dbReference>
<organism evidence="3 4">
    <name type="scientific">Pseudaquabacterium terrae</name>
    <dbReference type="NCBI Taxonomy" id="2732868"/>
    <lineage>
        <taxon>Bacteria</taxon>
        <taxon>Pseudomonadati</taxon>
        <taxon>Pseudomonadota</taxon>
        <taxon>Betaproteobacteria</taxon>
        <taxon>Burkholderiales</taxon>
        <taxon>Sphaerotilaceae</taxon>
        <taxon>Pseudaquabacterium</taxon>
    </lineage>
</organism>
<evidence type="ECO:0000313" key="3">
    <source>
        <dbReference type="EMBL" id="NRF72014.1"/>
    </source>
</evidence>
<name>A0ABX2ETZ4_9BURK</name>
<dbReference type="InterPro" id="IPR002878">
    <property type="entry name" value="ChsH2_C"/>
</dbReference>
<sequence>MPTPTLPAITDLTRPFWNAAAEGRLLLPRCNACGQHFFRPEVACTHCFATDWQWVPASGRGTLYSHTVVHRAPAPGFAVPFVLALVELAEGPVMFSNLVGCDEADVRIGMALRVRFERVAVGVWLPRFEANRRSLNPRPCPAASRSP</sequence>
<evidence type="ECO:0000313" key="4">
    <source>
        <dbReference type="Proteomes" id="UP000737171"/>
    </source>
</evidence>
<feature type="domain" description="ChsH2 C-terminal OB-fold" evidence="1">
    <location>
        <begin position="54"/>
        <end position="117"/>
    </location>
</feature>
<dbReference type="Proteomes" id="UP000737171">
    <property type="component" value="Unassembled WGS sequence"/>
</dbReference>
<protein>
    <submittedName>
        <fullName evidence="3">Zn-ribbon domain-containing OB-fold protein</fullName>
    </submittedName>
</protein>
<evidence type="ECO:0000259" key="1">
    <source>
        <dbReference type="Pfam" id="PF01796"/>
    </source>
</evidence>
<dbReference type="InterPro" id="IPR022002">
    <property type="entry name" value="ChsH2_Znr"/>
</dbReference>
<comment type="caution">
    <text evidence="3">The sequence shown here is derived from an EMBL/GenBank/DDBJ whole genome shotgun (WGS) entry which is preliminary data.</text>
</comment>
<dbReference type="PANTHER" id="PTHR34075">
    <property type="entry name" value="BLR3430 PROTEIN"/>
    <property type="match status" value="1"/>
</dbReference>
<reference evidence="3 4" key="1">
    <citation type="submission" date="2020-05" db="EMBL/GenBank/DDBJ databases">
        <title>Aquincola sp. isolate from soil.</title>
        <authorList>
            <person name="Han J."/>
            <person name="Kim D.-U."/>
        </authorList>
    </citation>
    <scope>NUCLEOTIDE SEQUENCE [LARGE SCALE GENOMIC DNA]</scope>
    <source>
        <strain evidence="3 4">S2</strain>
    </source>
</reference>
<feature type="domain" description="ChsH2 rubredoxin-like zinc ribbon" evidence="2">
    <location>
        <begin position="17"/>
        <end position="52"/>
    </location>
</feature>